<reference evidence="2" key="1">
    <citation type="journal article" date="2019" name="Int. J. Syst. Evol. Microbiol.">
        <title>The Global Catalogue of Microorganisms (GCM) 10K type strain sequencing project: providing services to taxonomists for standard genome sequencing and annotation.</title>
        <authorList>
            <consortium name="The Broad Institute Genomics Platform"/>
            <consortium name="The Broad Institute Genome Sequencing Center for Infectious Disease"/>
            <person name="Wu L."/>
            <person name="Ma J."/>
        </authorList>
    </citation>
    <scope>NUCLEOTIDE SEQUENCE [LARGE SCALE GENOMIC DNA]</scope>
    <source>
        <strain evidence="2">R28</strain>
    </source>
</reference>
<protein>
    <submittedName>
        <fullName evidence="1">Uncharacterized protein</fullName>
    </submittedName>
</protein>
<comment type="caution">
    <text evidence="1">The sequence shown here is derived from an EMBL/GenBank/DDBJ whole genome shotgun (WGS) entry which is preliminary data.</text>
</comment>
<name>A0ABW4VVX9_9BACI</name>
<dbReference type="PROSITE" id="PS51257">
    <property type="entry name" value="PROKAR_LIPOPROTEIN"/>
    <property type="match status" value="1"/>
</dbReference>
<dbReference type="Proteomes" id="UP001597383">
    <property type="component" value="Unassembled WGS sequence"/>
</dbReference>
<proteinExistence type="predicted"/>
<sequence length="134" mass="15235">MKKFILILIAVTLFGCSEKADPDQAGNTSEDQARVKFQQMDVTVEDNVATLKGEANTVNQEFYYSVHIGESQIGEEEKVTLENGANDWRDFTIQVELTDDMIKDEEIPVLHLYGKRENGEKVNPNYIPIDLHMN</sequence>
<dbReference type="EMBL" id="JBHUHQ010000002">
    <property type="protein sequence ID" value="MFD2042710.1"/>
    <property type="molecule type" value="Genomic_DNA"/>
</dbReference>
<evidence type="ECO:0000313" key="2">
    <source>
        <dbReference type="Proteomes" id="UP001597383"/>
    </source>
</evidence>
<gene>
    <name evidence="1" type="ORF">ACFSJF_00105</name>
</gene>
<organism evidence="1 2">
    <name type="scientific">Ornithinibacillus salinisoli</name>
    <dbReference type="NCBI Taxonomy" id="1848459"/>
    <lineage>
        <taxon>Bacteria</taxon>
        <taxon>Bacillati</taxon>
        <taxon>Bacillota</taxon>
        <taxon>Bacilli</taxon>
        <taxon>Bacillales</taxon>
        <taxon>Bacillaceae</taxon>
        <taxon>Ornithinibacillus</taxon>
    </lineage>
</organism>
<evidence type="ECO:0000313" key="1">
    <source>
        <dbReference type="EMBL" id="MFD2042710.1"/>
    </source>
</evidence>
<keyword evidence="2" id="KW-1185">Reference proteome</keyword>
<dbReference type="RefSeq" id="WP_377554262.1">
    <property type="nucleotide sequence ID" value="NZ_JBHUHQ010000002.1"/>
</dbReference>
<accession>A0ABW4VVX9</accession>